<organism evidence="1 2">
    <name type="scientific">Smallanthus sonchifolius</name>
    <dbReference type="NCBI Taxonomy" id="185202"/>
    <lineage>
        <taxon>Eukaryota</taxon>
        <taxon>Viridiplantae</taxon>
        <taxon>Streptophyta</taxon>
        <taxon>Embryophyta</taxon>
        <taxon>Tracheophyta</taxon>
        <taxon>Spermatophyta</taxon>
        <taxon>Magnoliopsida</taxon>
        <taxon>eudicotyledons</taxon>
        <taxon>Gunneridae</taxon>
        <taxon>Pentapetalae</taxon>
        <taxon>asterids</taxon>
        <taxon>campanulids</taxon>
        <taxon>Asterales</taxon>
        <taxon>Asteraceae</taxon>
        <taxon>Asteroideae</taxon>
        <taxon>Heliantheae alliance</taxon>
        <taxon>Millerieae</taxon>
        <taxon>Smallanthus</taxon>
    </lineage>
</organism>
<protein>
    <submittedName>
        <fullName evidence="1">Uncharacterized protein</fullName>
    </submittedName>
</protein>
<dbReference type="EMBL" id="CM042029">
    <property type="protein sequence ID" value="KAI3795173.1"/>
    <property type="molecule type" value="Genomic_DNA"/>
</dbReference>
<accession>A0ACB9HGZ4</accession>
<comment type="caution">
    <text evidence="1">The sequence shown here is derived from an EMBL/GenBank/DDBJ whole genome shotgun (WGS) entry which is preliminary data.</text>
</comment>
<reference evidence="1 2" key="2">
    <citation type="journal article" date="2022" name="Mol. Ecol. Resour.">
        <title>The genomes of chicory, endive, great burdock and yacon provide insights into Asteraceae paleo-polyploidization history and plant inulin production.</title>
        <authorList>
            <person name="Fan W."/>
            <person name="Wang S."/>
            <person name="Wang H."/>
            <person name="Wang A."/>
            <person name="Jiang F."/>
            <person name="Liu H."/>
            <person name="Zhao H."/>
            <person name="Xu D."/>
            <person name="Zhang Y."/>
        </authorList>
    </citation>
    <scope>NUCLEOTIDE SEQUENCE [LARGE SCALE GENOMIC DNA]</scope>
    <source>
        <strain evidence="2">cv. Yunnan</strain>
        <tissue evidence="1">Leaves</tissue>
    </source>
</reference>
<reference evidence="2" key="1">
    <citation type="journal article" date="2022" name="Mol. Ecol. Resour.">
        <title>The genomes of chicory, endive, great burdock and yacon provide insights into Asteraceae palaeo-polyploidization history and plant inulin production.</title>
        <authorList>
            <person name="Fan W."/>
            <person name="Wang S."/>
            <person name="Wang H."/>
            <person name="Wang A."/>
            <person name="Jiang F."/>
            <person name="Liu H."/>
            <person name="Zhao H."/>
            <person name="Xu D."/>
            <person name="Zhang Y."/>
        </authorList>
    </citation>
    <scope>NUCLEOTIDE SEQUENCE [LARGE SCALE GENOMIC DNA]</scope>
    <source>
        <strain evidence="2">cv. Yunnan</strain>
    </source>
</reference>
<gene>
    <name evidence="1" type="ORF">L1987_37822</name>
</gene>
<sequence>MRVAIIFPAMPSPSRATPLSHPVLRHRIITTTAPHSHSLPSDIPGLSCLLPPRPPPRPPSSIPRRPSGGGGGGGGGYDGGSTTTPPPSFCVLFR</sequence>
<proteinExistence type="predicted"/>
<keyword evidence="2" id="KW-1185">Reference proteome</keyword>
<evidence type="ECO:0000313" key="2">
    <source>
        <dbReference type="Proteomes" id="UP001056120"/>
    </source>
</evidence>
<dbReference type="Proteomes" id="UP001056120">
    <property type="component" value="Linkage Group LG12"/>
</dbReference>
<evidence type="ECO:0000313" key="1">
    <source>
        <dbReference type="EMBL" id="KAI3795173.1"/>
    </source>
</evidence>
<name>A0ACB9HGZ4_9ASTR</name>